<evidence type="ECO:0000313" key="6">
    <source>
        <dbReference type="Proteomes" id="UP000887569"/>
    </source>
</evidence>
<dbReference type="InterPro" id="IPR013083">
    <property type="entry name" value="Znf_RING/FYVE/PHD"/>
</dbReference>
<protein>
    <submittedName>
        <fullName evidence="7 8">RING-type domain-containing protein</fullName>
    </submittedName>
</protein>
<feature type="transmembrane region" description="Helical" evidence="4">
    <location>
        <begin position="29"/>
        <end position="58"/>
    </location>
</feature>
<organism evidence="6 8">
    <name type="scientific">Parascaris univalens</name>
    <name type="common">Nematode worm</name>
    <dbReference type="NCBI Taxonomy" id="6257"/>
    <lineage>
        <taxon>Eukaryota</taxon>
        <taxon>Metazoa</taxon>
        <taxon>Ecdysozoa</taxon>
        <taxon>Nematoda</taxon>
        <taxon>Chromadorea</taxon>
        <taxon>Rhabditida</taxon>
        <taxon>Spirurina</taxon>
        <taxon>Ascaridomorpha</taxon>
        <taxon>Ascaridoidea</taxon>
        <taxon>Ascarididae</taxon>
        <taxon>Parascaris</taxon>
    </lineage>
</organism>
<feature type="domain" description="RING-type" evidence="5">
    <location>
        <begin position="114"/>
        <end position="156"/>
    </location>
</feature>
<evidence type="ECO:0000259" key="5">
    <source>
        <dbReference type="PROSITE" id="PS50089"/>
    </source>
</evidence>
<name>A0A915AWV8_PARUN</name>
<evidence type="ECO:0000313" key="7">
    <source>
        <dbReference type="WBParaSite" id="PgR017X_g025_t02"/>
    </source>
</evidence>
<evidence type="ECO:0000256" key="4">
    <source>
        <dbReference type="SAM" id="Phobius"/>
    </source>
</evidence>
<accession>A0A915AWV8</accession>
<dbReference type="WBParaSite" id="PgR017X_g025_t04">
    <property type="protein sequence ID" value="PgR017X_g025_t04"/>
    <property type="gene ID" value="PgR017X_g025"/>
</dbReference>
<dbReference type="PROSITE" id="PS50089">
    <property type="entry name" value="ZF_RING_2"/>
    <property type="match status" value="1"/>
</dbReference>
<keyword evidence="1 3" id="KW-0479">Metal-binding</keyword>
<reference evidence="7 8" key="1">
    <citation type="submission" date="2022-11" db="UniProtKB">
        <authorList>
            <consortium name="WormBaseParasite"/>
        </authorList>
    </citation>
    <scope>IDENTIFICATION</scope>
</reference>
<keyword evidence="6" id="KW-1185">Reference proteome</keyword>
<dbReference type="GO" id="GO:0008270">
    <property type="term" value="F:zinc ion binding"/>
    <property type="evidence" value="ECO:0007669"/>
    <property type="project" value="UniProtKB-KW"/>
</dbReference>
<keyword evidence="1 3" id="KW-0863">Zinc-finger</keyword>
<dbReference type="InterPro" id="IPR001841">
    <property type="entry name" value="Znf_RING"/>
</dbReference>
<keyword evidence="2" id="KW-0862">Zinc</keyword>
<evidence type="ECO:0000313" key="8">
    <source>
        <dbReference type="WBParaSite" id="PgR017X_g025_t04"/>
    </source>
</evidence>
<keyword evidence="4" id="KW-0812">Transmembrane</keyword>
<dbReference type="Proteomes" id="UP000887569">
    <property type="component" value="Unplaced"/>
</dbReference>
<sequence length="200" mass="22915">MPEHHQVIWASCVSTRCGTTFSFDVINAAQMWCFCSVMCSWFYCLIFSIHFTLLFYILKLRHTLGEPYDDFGYVLRLFLSMFGLCSVEDHSESVSVASSSTTEKYDKFRFIFRCIVCECISKDQYMCTRCGQLCGCEKCVGEMLSSSTRTSCPLCRQPWYNGSYNAGFALARFLRELYTAVEEENPHYLIDSPLASLNAS</sequence>
<dbReference type="AlphaFoldDB" id="A0A915AWV8"/>
<evidence type="ECO:0000256" key="1">
    <source>
        <dbReference type="ARBA" id="ARBA00022771"/>
    </source>
</evidence>
<proteinExistence type="predicted"/>
<dbReference type="Gene3D" id="3.30.40.10">
    <property type="entry name" value="Zinc/RING finger domain, C3HC4 (zinc finger)"/>
    <property type="match status" value="1"/>
</dbReference>
<dbReference type="WBParaSite" id="PgR017X_g025_t02">
    <property type="protein sequence ID" value="PgR017X_g025_t02"/>
    <property type="gene ID" value="PgR017X_g025"/>
</dbReference>
<keyword evidence="4" id="KW-1133">Transmembrane helix</keyword>
<evidence type="ECO:0000256" key="3">
    <source>
        <dbReference type="PROSITE-ProRule" id="PRU00175"/>
    </source>
</evidence>
<evidence type="ECO:0000256" key="2">
    <source>
        <dbReference type="ARBA" id="ARBA00022833"/>
    </source>
</evidence>
<keyword evidence="4" id="KW-0472">Membrane</keyword>
<dbReference type="SUPFAM" id="SSF57850">
    <property type="entry name" value="RING/U-box"/>
    <property type="match status" value="1"/>
</dbReference>